<evidence type="ECO:0000313" key="14">
    <source>
        <dbReference type="EMBL" id="TRY71481.1"/>
    </source>
</evidence>
<feature type="compositionally biased region" description="Low complexity" evidence="12">
    <location>
        <begin position="89"/>
        <end position="106"/>
    </location>
</feature>
<gene>
    <name evidence="14" type="ORF">TCAL_01116</name>
</gene>
<keyword evidence="5" id="KW-0862">Zinc</keyword>
<keyword evidence="6" id="KW-0805">Transcription regulation</keyword>
<dbReference type="GO" id="GO:0000981">
    <property type="term" value="F:DNA-binding transcription factor activity, RNA polymerase II-specific"/>
    <property type="evidence" value="ECO:0007669"/>
    <property type="project" value="TreeGrafter"/>
</dbReference>
<feature type="compositionally biased region" description="Basic and acidic residues" evidence="12">
    <location>
        <begin position="352"/>
        <end position="365"/>
    </location>
</feature>
<evidence type="ECO:0000256" key="11">
    <source>
        <dbReference type="PROSITE-ProRule" id="PRU00094"/>
    </source>
</evidence>
<evidence type="ECO:0000313" key="15">
    <source>
        <dbReference type="Proteomes" id="UP000318571"/>
    </source>
</evidence>
<keyword evidence="7" id="KW-0238">DNA-binding</keyword>
<dbReference type="AlphaFoldDB" id="A0A553P1C7"/>
<dbReference type="STRING" id="6832.A0A553P1C7"/>
<dbReference type="GO" id="GO:0008270">
    <property type="term" value="F:zinc ion binding"/>
    <property type="evidence" value="ECO:0007669"/>
    <property type="project" value="UniProtKB-KW"/>
</dbReference>
<proteinExistence type="predicted"/>
<dbReference type="InterPro" id="IPR000679">
    <property type="entry name" value="Znf_GATA"/>
</dbReference>
<organism evidence="14 15">
    <name type="scientific">Tigriopus californicus</name>
    <name type="common">Marine copepod</name>
    <dbReference type="NCBI Taxonomy" id="6832"/>
    <lineage>
        <taxon>Eukaryota</taxon>
        <taxon>Metazoa</taxon>
        <taxon>Ecdysozoa</taxon>
        <taxon>Arthropoda</taxon>
        <taxon>Crustacea</taxon>
        <taxon>Multicrustacea</taxon>
        <taxon>Hexanauplia</taxon>
        <taxon>Copepoda</taxon>
        <taxon>Harpacticoida</taxon>
        <taxon>Harpacticidae</taxon>
        <taxon>Tigriopus</taxon>
    </lineage>
</organism>
<feature type="region of interest" description="Disordered" evidence="12">
    <location>
        <begin position="299"/>
        <end position="385"/>
    </location>
</feature>
<dbReference type="PRINTS" id="PR00619">
    <property type="entry name" value="GATAZNFINGER"/>
</dbReference>
<accession>A0A553P1C7</accession>
<dbReference type="PANTHER" id="PTHR10071:SF337">
    <property type="entry name" value="GATA-BINDING FACTOR A"/>
    <property type="match status" value="1"/>
</dbReference>
<feature type="region of interest" description="Disordered" evidence="12">
    <location>
        <begin position="56"/>
        <end position="116"/>
    </location>
</feature>
<dbReference type="GO" id="GO:0005634">
    <property type="term" value="C:nucleus"/>
    <property type="evidence" value="ECO:0007669"/>
    <property type="project" value="UniProtKB-SubCell"/>
</dbReference>
<dbReference type="CDD" id="cd00202">
    <property type="entry name" value="ZnF_GATA"/>
    <property type="match status" value="2"/>
</dbReference>
<evidence type="ECO:0000256" key="1">
    <source>
        <dbReference type="ARBA" id="ARBA00004123"/>
    </source>
</evidence>
<keyword evidence="9" id="KW-0804">Transcription</keyword>
<comment type="subcellular location">
    <subcellularLocation>
        <location evidence="1">Nucleus</location>
    </subcellularLocation>
</comment>
<keyword evidence="15" id="KW-1185">Reference proteome</keyword>
<dbReference type="Gene3D" id="3.30.50.10">
    <property type="entry name" value="Erythroid Transcription Factor GATA-1, subunit A"/>
    <property type="match status" value="2"/>
</dbReference>
<comment type="caution">
    <text evidence="14">The sequence shown here is derived from an EMBL/GenBank/DDBJ whole genome shotgun (WGS) entry which is preliminary data.</text>
</comment>
<evidence type="ECO:0000256" key="2">
    <source>
        <dbReference type="ARBA" id="ARBA00022723"/>
    </source>
</evidence>
<dbReference type="GO" id="GO:0000122">
    <property type="term" value="P:negative regulation of transcription by RNA polymerase II"/>
    <property type="evidence" value="ECO:0007669"/>
    <property type="project" value="TreeGrafter"/>
</dbReference>
<feature type="domain" description="GATA-type" evidence="13">
    <location>
        <begin position="254"/>
        <end position="307"/>
    </location>
</feature>
<feature type="domain" description="GATA-type" evidence="13">
    <location>
        <begin position="195"/>
        <end position="254"/>
    </location>
</feature>
<evidence type="ECO:0000256" key="6">
    <source>
        <dbReference type="ARBA" id="ARBA00023015"/>
    </source>
</evidence>
<reference evidence="14 15" key="1">
    <citation type="journal article" date="2018" name="Nat. Ecol. Evol.">
        <title>Genomic signatures of mitonuclear coevolution across populations of Tigriopus californicus.</title>
        <authorList>
            <person name="Barreto F.S."/>
            <person name="Watson E.T."/>
            <person name="Lima T.G."/>
            <person name="Willett C.S."/>
            <person name="Edmands S."/>
            <person name="Li W."/>
            <person name="Burton R.S."/>
        </authorList>
    </citation>
    <scope>NUCLEOTIDE SEQUENCE [LARGE SCALE GENOMIC DNA]</scope>
    <source>
        <strain evidence="14 15">San Diego</strain>
    </source>
</reference>
<dbReference type="SUPFAM" id="SSF57716">
    <property type="entry name" value="Glucocorticoid receptor-like (DNA-binding domain)"/>
    <property type="match status" value="2"/>
</dbReference>
<evidence type="ECO:0000259" key="13">
    <source>
        <dbReference type="PROSITE" id="PS50114"/>
    </source>
</evidence>
<feature type="compositionally biased region" description="Basic and acidic residues" evidence="12">
    <location>
        <begin position="319"/>
        <end position="341"/>
    </location>
</feature>
<name>A0A553P1C7_TIGCA</name>
<evidence type="ECO:0000256" key="3">
    <source>
        <dbReference type="ARBA" id="ARBA00022737"/>
    </source>
</evidence>
<evidence type="ECO:0000256" key="5">
    <source>
        <dbReference type="ARBA" id="ARBA00022833"/>
    </source>
</evidence>
<dbReference type="EMBL" id="VCGU01000008">
    <property type="protein sequence ID" value="TRY71481.1"/>
    <property type="molecule type" value="Genomic_DNA"/>
</dbReference>
<dbReference type="PANTHER" id="PTHR10071">
    <property type="entry name" value="TRANSCRIPTION FACTOR GATA FAMILY MEMBER"/>
    <property type="match status" value="1"/>
</dbReference>
<dbReference type="PROSITE" id="PS50114">
    <property type="entry name" value="GATA_ZN_FINGER_2"/>
    <property type="match status" value="2"/>
</dbReference>
<keyword evidence="10" id="KW-0539">Nucleus</keyword>
<dbReference type="FunFam" id="3.30.50.10:FF:000032">
    <property type="entry name" value="Transcription factor GATA-3"/>
    <property type="match status" value="1"/>
</dbReference>
<evidence type="ECO:0000256" key="8">
    <source>
        <dbReference type="ARBA" id="ARBA00023159"/>
    </source>
</evidence>
<dbReference type="Pfam" id="PF00320">
    <property type="entry name" value="GATA"/>
    <property type="match status" value="2"/>
</dbReference>
<feature type="compositionally biased region" description="Polar residues" evidence="12">
    <location>
        <begin position="368"/>
        <end position="377"/>
    </location>
</feature>
<evidence type="ECO:0000256" key="9">
    <source>
        <dbReference type="ARBA" id="ARBA00023163"/>
    </source>
</evidence>
<feature type="compositionally biased region" description="Polar residues" evidence="12">
    <location>
        <begin position="342"/>
        <end position="351"/>
    </location>
</feature>
<evidence type="ECO:0000256" key="12">
    <source>
        <dbReference type="SAM" id="MobiDB-lite"/>
    </source>
</evidence>
<sequence>MMQEGNYNGGANTLSAASSSSVGFPYGHHVHDGTSFVQPTHSSVAMYIAGHGSTANLSDGVRSHPTYGMSSPANNVESSEAPPTPPTTSPSTHHASSTPPSASWSSNTLQQNDSSESYHHRFSYGAAAAAAGSFAMARESPYLGAHGASAVTAALNPYAAYAQNMMNWNSYTTMASFQSLQRAGVTYDPSMGDYFGEGRECVNCGAMSTPLWRRDGTGHYLCNACGLYHRMNGMNRPLVKPSRRLCSMFQASSRRMGLCCTNCGTTTTTLWRRNNDGEPVCNACGLYFKLHGVNRPLAMRKDGIQTRKRKPKNPIKSASNKEDSKADRKALDKIPSEHDRSLNFSNCNNFKSDQKSSSEPVKCEPSDSMGQNNDPTGSSSLYSHPSSALLQSNMNLSHNSALSHKSGPSSMLFDPSSSSVCHSASFNHNIPHLPPLTPAPSSTGGSAVSTGSTAASLHGYFRDSYPYGSSAATAAAAAAVVGTSLNPYHTSEHSITSKLHLPSS</sequence>
<dbReference type="SMART" id="SM00401">
    <property type="entry name" value="ZnF_GATA"/>
    <property type="match status" value="2"/>
</dbReference>
<dbReference type="InterPro" id="IPR013088">
    <property type="entry name" value="Znf_NHR/GATA"/>
</dbReference>
<protein>
    <recommendedName>
        <fullName evidence="13">GATA-type domain-containing protein</fullName>
    </recommendedName>
</protein>
<dbReference type="GO" id="GO:0000978">
    <property type="term" value="F:RNA polymerase II cis-regulatory region sequence-specific DNA binding"/>
    <property type="evidence" value="ECO:0007669"/>
    <property type="project" value="TreeGrafter"/>
</dbReference>
<evidence type="ECO:0000256" key="7">
    <source>
        <dbReference type="ARBA" id="ARBA00023125"/>
    </source>
</evidence>
<dbReference type="PROSITE" id="PS00344">
    <property type="entry name" value="GATA_ZN_FINGER_1"/>
    <property type="match status" value="2"/>
</dbReference>
<dbReference type="InterPro" id="IPR039355">
    <property type="entry name" value="Transcription_factor_GATA"/>
</dbReference>
<dbReference type="GO" id="GO:0045944">
    <property type="term" value="P:positive regulation of transcription by RNA polymerase II"/>
    <property type="evidence" value="ECO:0007669"/>
    <property type="project" value="TreeGrafter"/>
</dbReference>
<evidence type="ECO:0000256" key="4">
    <source>
        <dbReference type="ARBA" id="ARBA00022771"/>
    </source>
</evidence>
<keyword evidence="2" id="KW-0479">Metal-binding</keyword>
<dbReference type="Proteomes" id="UP000318571">
    <property type="component" value="Chromosome 7"/>
</dbReference>
<keyword evidence="3" id="KW-0677">Repeat</keyword>
<evidence type="ECO:0000256" key="10">
    <source>
        <dbReference type="ARBA" id="ARBA00023242"/>
    </source>
</evidence>
<dbReference type="FunFam" id="3.30.50.10:FF:000001">
    <property type="entry name" value="GATA transcription factor (GATAd)"/>
    <property type="match status" value="1"/>
</dbReference>
<keyword evidence="8" id="KW-0010">Activator</keyword>
<keyword evidence="4 11" id="KW-0863">Zinc-finger</keyword>
<dbReference type="GO" id="GO:0045165">
    <property type="term" value="P:cell fate commitment"/>
    <property type="evidence" value="ECO:0007669"/>
    <property type="project" value="TreeGrafter"/>
</dbReference>